<accession>A0A438CPB9</accession>
<proteinExistence type="predicted"/>
<gene>
    <name evidence="2" type="ORF">CK203_117012</name>
</gene>
<protein>
    <submittedName>
        <fullName evidence="2">Uncharacterized protein</fullName>
    </submittedName>
</protein>
<feature type="compositionally biased region" description="Polar residues" evidence="1">
    <location>
        <begin position="80"/>
        <end position="89"/>
    </location>
</feature>
<reference evidence="2 3" key="1">
    <citation type="journal article" date="2018" name="PLoS Genet.">
        <title>Population sequencing reveals clonal diversity and ancestral inbreeding in the grapevine cultivar Chardonnay.</title>
        <authorList>
            <person name="Roach M.J."/>
            <person name="Johnson D.L."/>
            <person name="Bohlmann J."/>
            <person name="van Vuuren H.J."/>
            <person name="Jones S.J."/>
            <person name="Pretorius I.S."/>
            <person name="Schmidt S.A."/>
            <person name="Borneman A.R."/>
        </authorList>
    </citation>
    <scope>NUCLEOTIDE SEQUENCE [LARGE SCALE GENOMIC DNA]</scope>
    <source>
        <strain evidence="3">cv. Chardonnay</strain>
        <tissue evidence="2">Leaf</tissue>
    </source>
</reference>
<sequence length="177" mass="20020">MAEEASSLHLIHQQLLFDFESFEGFVSHVNVPSQTSTSDSSPSTSDIVPLSNFSNLHEDENNPFLLHCSTSAPSGFFQFETKSPKNSTLSHRRPPLSISVPQPTVSQSPAESDSGDIRHYRGVRRRPWGNSRRRFETRIGEDRGYGWGHSRLPLKAPELMIELLQDAWFQSYSQFPS</sequence>
<evidence type="ECO:0000256" key="1">
    <source>
        <dbReference type="SAM" id="MobiDB-lite"/>
    </source>
</evidence>
<dbReference type="EMBL" id="QGNW01002143">
    <property type="protein sequence ID" value="RVW25053.1"/>
    <property type="molecule type" value="Genomic_DNA"/>
</dbReference>
<evidence type="ECO:0000313" key="2">
    <source>
        <dbReference type="EMBL" id="RVW25053.1"/>
    </source>
</evidence>
<name>A0A438CPB9_VITVI</name>
<dbReference type="Proteomes" id="UP000288805">
    <property type="component" value="Unassembled WGS sequence"/>
</dbReference>
<evidence type="ECO:0000313" key="3">
    <source>
        <dbReference type="Proteomes" id="UP000288805"/>
    </source>
</evidence>
<comment type="caution">
    <text evidence="2">The sequence shown here is derived from an EMBL/GenBank/DDBJ whole genome shotgun (WGS) entry which is preliminary data.</text>
</comment>
<feature type="compositionally biased region" description="Polar residues" evidence="1">
    <location>
        <begin position="99"/>
        <end position="111"/>
    </location>
</feature>
<feature type="region of interest" description="Disordered" evidence="1">
    <location>
        <begin position="79"/>
        <end position="116"/>
    </location>
</feature>
<organism evidence="2 3">
    <name type="scientific">Vitis vinifera</name>
    <name type="common">Grape</name>
    <dbReference type="NCBI Taxonomy" id="29760"/>
    <lineage>
        <taxon>Eukaryota</taxon>
        <taxon>Viridiplantae</taxon>
        <taxon>Streptophyta</taxon>
        <taxon>Embryophyta</taxon>
        <taxon>Tracheophyta</taxon>
        <taxon>Spermatophyta</taxon>
        <taxon>Magnoliopsida</taxon>
        <taxon>eudicotyledons</taxon>
        <taxon>Gunneridae</taxon>
        <taxon>Pentapetalae</taxon>
        <taxon>rosids</taxon>
        <taxon>Vitales</taxon>
        <taxon>Vitaceae</taxon>
        <taxon>Viteae</taxon>
        <taxon>Vitis</taxon>
    </lineage>
</organism>
<dbReference type="AlphaFoldDB" id="A0A438CPB9"/>